<evidence type="ECO:0000256" key="13">
    <source>
        <dbReference type="SAM" id="MobiDB-lite"/>
    </source>
</evidence>
<evidence type="ECO:0000256" key="8">
    <source>
        <dbReference type="ARBA" id="ARBA00022679"/>
    </source>
</evidence>
<evidence type="ECO:0000256" key="1">
    <source>
        <dbReference type="ARBA" id="ARBA00002778"/>
    </source>
</evidence>
<dbReference type="Pfam" id="PF07757">
    <property type="entry name" value="AdoMet_MTase"/>
    <property type="match status" value="1"/>
</dbReference>
<dbReference type="PROSITE" id="PS50103">
    <property type="entry name" value="ZF_C3H1"/>
    <property type="match status" value="1"/>
</dbReference>
<evidence type="ECO:0000259" key="14">
    <source>
        <dbReference type="PROSITE" id="PS50103"/>
    </source>
</evidence>
<feature type="compositionally biased region" description="Basic and acidic residues" evidence="13">
    <location>
        <begin position="557"/>
        <end position="573"/>
    </location>
</feature>
<feature type="compositionally biased region" description="Polar residues" evidence="13">
    <location>
        <begin position="518"/>
        <end position="556"/>
    </location>
</feature>
<dbReference type="PANTHER" id="PTHR21210">
    <property type="entry name" value="TRNA (URACIL-O(2)-)-METHYLTRANSFERASE-RELATED"/>
    <property type="match status" value="1"/>
</dbReference>
<evidence type="ECO:0000256" key="2">
    <source>
        <dbReference type="ARBA" id="ARBA00004496"/>
    </source>
</evidence>
<feature type="region of interest" description="Disordered" evidence="13">
    <location>
        <begin position="646"/>
        <end position="668"/>
    </location>
</feature>
<dbReference type="InterPro" id="IPR011671">
    <property type="entry name" value="tRNA_uracil_MeTrfase"/>
</dbReference>
<protein>
    <recommendedName>
        <fullName evidence="5">Probable tRNA (uracil-O(2)-)-methyltransferase</fullName>
        <ecNumber evidence="4">2.1.1.211</ecNumber>
    </recommendedName>
</protein>
<evidence type="ECO:0000313" key="15">
    <source>
        <dbReference type="Proteomes" id="UP000694888"/>
    </source>
</evidence>
<evidence type="ECO:0000256" key="11">
    <source>
        <dbReference type="ARBA" id="ARBA00047957"/>
    </source>
</evidence>
<dbReference type="Proteomes" id="UP000694888">
    <property type="component" value="Unplaced"/>
</dbReference>
<organism evidence="15 16">
    <name type="scientific">Aplysia californica</name>
    <name type="common">California sea hare</name>
    <dbReference type="NCBI Taxonomy" id="6500"/>
    <lineage>
        <taxon>Eukaryota</taxon>
        <taxon>Metazoa</taxon>
        <taxon>Spiralia</taxon>
        <taxon>Lophotrochozoa</taxon>
        <taxon>Mollusca</taxon>
        <taxon>Gastropoda</taxon>
        <taxon>Heterobranchia</taxon>
        <taxon>Euthyneura</taxon>
        <taxon>Tectipleura</taxon>
        <taxon>Aplysiida</taxon>
        <taxon>Aplysioidea</taxon>
        <taxon>Aplysiidae</taxon>
        <taxon>Aplysia</taxon>
    </lineage>
</organism>
<keyword evidence="12" id="KW-0862">Zinc</keyword>
<comment type="subcellular location">
    <subcellularLocation>
        <location evidence="2">Cytoplasm</location>
    </subcellularLocation>
</comment>
<comment type="catalytic activity">
    <reaction evidence="11">
        <text>uridine(44) in tRNA(Ser) + S-adenosyl-L-methionine = 2'-O-methyluridine(44) in tRNA(Ser) + S-adenosyl-L-homocysteine + H(+)</text>
        <dbReference type="Rhea" id="RHEA:43100"/>
        <dbReference type="Rhea" id="RHEA-COMP:10339"/>
        <dbReference type="Rhea" id="RHEA-COMP:10340"/>
        <dbReference type="ChEBI" id="CHEBI:15378"/>
        <dbReference type="ChEBI" id="CHEBI:57856"/>
        <dbReference type="ChEBI" id="CHEBI:59789"/>
        <dbReference type="ChEBI" id="CHEBI:65315"/>
        <dbReference type="ChEBI" id="CHEBI:74478"/>
        <dbReference type="EC" id="2.1.1.211"/>
    </reaction>
</comment>
<comment type="function">
    <text evidence="1">Probable adenosyl-L-methionine (AdoMet)-dependent tRNA (uracil-O(2)-)-methyltransferase.</text>
</comment>
<dbReference type="SUPFAM" id="SSF53335">
    <property type="entry name" value="S-adenosyl-L-methionine-dependent methyltransferases"/>
    <property type="match status" value="1"/>
</dbReference>
<dbReference type="PANTHER" id="PTHR21210:SF0">
    <property type="entry name" value="TRNA (URACIL-O(2)-)-METHYLTRANSFERASE-RELATED"/>
    <property type="match status" value="1"/>
</dbReference>
<evidence type="ECO:0000256" key="6">
    <source>
        <dbReference type="ARBA" id="ARBA00022490"/>
    </source>
</evidence>
<gene>
    <name evidence="16" type="primary">LOC101864025</name>
</gene>
<dbReference type="EC" id="2.1.1.211" evidence="4"/>
<evidence type="ECO:0000256" key="4">
    <source>
        <dbReference type="ARBA" id="ARBA00012795"/>
    </source>
</evidence>
<evidence type="ECO:0000256" key="12">
    <source>
        <dbReference type="PROSITE-ProRule" id="PRU00723"/>
    </source>
</evidence>
<dbReference type="InterPro" id="IPR029063">
    <property type="entry name" value="SAM-dependent_MTases_sf"/>
</dbReference>
<feature type="zinc finger region" description="C3H1-type" evidence="12">
    <location>
        <begin position="818"/>
        <end position="848"/>
    </location>
</feature>
<evidence type="ECO:0000256" key="10">
    <source>
        <dbReference type="ARBA" id="ARBA00022694"/>
    </source>
</evidence>
<evidence type="ECO:0000256" key="9">
    <source>
        <dbReference type="ARBA" id="ARBA00022691"/>
    </source>
</evidence>
<keyword evidence="10" id="KW-0819">tRNA processing</keyword>
<dbReference type="GeneID" id="101864025"/>
<feature type="compositionally biased region" description="Polar residues" evidence="13">
    <location>
        <begin position="651"/>
        <end position="668"/>
    </location>
</feature>
<feature type="region of interest" description="Disordered" evidence="13">
    <location>
        <begin position="518"/>
        <end position="605"/>
    </location>
</feature>
<proteinExistence type="inferred from homology"/>
<keyword evidence="15" id="KW-1185">Reference proteome</keyword>
<keyword evidence="9" id="KW-0949">S-adenosyl-L-methionine</keyword>
<keyword evidence="7" id="KW-0489">Methyltransferase</keyword>
<reference evidence="16" key="1">
    <citation type="submission" date="2025-08" db="UniProtKB">
        <authorList>
            <consortium name="RefSeq"/>
        </authorList>
    </citation>
    <scope>IDENTIFICATION</scope>
</reference>
<keyword evidence="12" id="KW-0863">Zinc-finger</keyword>
<evidence type="ECO:0000256" key="3">
    <source>
        <dbReference type="ARBA" id="ARBA00009056"/>
    </source>
</evidence>
<keyword evidence="8" id="KW-0808">Transferase</keyword>
<accession>A0ABM0K698</accession>
<comment type="similarity">
    <text evidence="3">Belongs to the TRM44 family.</text>
</comment>
<dbReference type="InterPro" id="IPR000571">
    <property type="entry name" value="Znf_CCCH"/>
</dbReference>
<feature type="domain" description="C3H1-type" evidence="14">
    <location>
        <begin position="818"/>
        <end position="848"/>
    </location>
</feature>
<sequence>MMTDLESNNVAVHVTAELPTKATCTTEGNCDTCKQVKSTKGTAELFLKSVSVWINKPHVVNRRLCGSKTVAVWRSDSRKEIDRTLKDYAEKSDVRGEHAGDVTFKDLSEESSAFTLLIRELIPKSDYFANILEAVLYDKSQVSVSFIPICENRVPESKKVKKTSELKYTVSFSQLDENFPEWAQVNEIVLSWARNHEGQDDNVQRQMTLQWLRTTLLEKLVNWSHINDISTSATSLQLVAVDKYKDVYMRLKNTYGRELVKNWTESTDPKKFVYEDVAIAAYLLLIWEEDREKKNVKQKQSFVDLGCGNGLLVYILTREGHRGLGIDLRRRKIWDTFGPGIELQEKVITPSAEHLFPDYDWIIGNHSDELTPWIPVITARSSYNCCFFLLPCCHHDFIGKYGTVEKGKSHYGSYLEYVKEIIYSCGFRPECDTLRIPSTKRICYLGRERSYSEQMEPQVDLDRQAYIDKRTTHITLMTHSRSKKRAPYVGISFLSSVAPNIESPHEEHAQQSVELRSAHNNNNNGYDTHSVSASKTAVTNGDSSVDSLLSGQSGTTEKVDDSDRKEVDADGVKSRTTSGYKRKAVESAAESCGGKGTDRERSQAQLGTAKKVKEELSFENEEANLNLVSTSCDTTSKDICGNLNISGGGKQTETGPSVRTGEESTQQMELADDKTGTSVVRTSVKTEDGGAGQWAVKFTPRVEGAVRNCQQVAQETKTRIVSAVFQKVLASDESAVASLENGKCWRKGGAVPLGDVVRLFDKATMQELKAECGGLQTLLRNHSHIFQVTGGVVRLRDFTMLDPWEGRKPKKTKSQERKVKTTLCWFFQHHPDGCPREGEKCLFAHGEGELKERCHS</sequence>
<evidence type="ECO:0000313" key="16">
    <source>
        <dbReference type="RefSeq" id="XP_005109715.1"/>
    </source>
</evidence>
<name>A0ABM0K698_APLCA</name>
<keyword evidence="6" id="KW-0963">Cytoplasm</keyword>
<keyword evidence="12" id="KW-0479">Metal-binding</keyword>
<dbReference type="Gene3D" id="4.10.1000.10">
    <property type="entry name" value="Zinc finger, CCCH-type"/>
    <property type="match status" value="1"/>
</dbReference>
<evidence type="ECO:0000256" key="7">
    <source>
        <dbReference type="ARBA" id="ARBA00022603"/>
    </source>
</evidence>
<dbReference type="RefSeq" id="XP_005109715.1">
    <property type="nucleotide sequence ID" value="XM_005109658.3"/>
</dbReference>
<evidence type="ECO:0000256" key="5">
    <source>
        <dbReference type="ARBA" id="ARBA00018325"/>
    </source>
</evidence>